<comment type="similarity">
    <text evidence="2 6">Belongs to the group II decarboxylase family.</text>
</comment>
<keyword evidence="8" id="KW-1185">Reference proteome</keyword>
<evidence type="ECO:0000256" key="5">
    <source>
        <dbReference type="ARBA" id="ARBA00023239"/>
    </source>
</evidence>
<comment type="caution">
    <text evidence="7">The sequence shown here is derived from an EMBL/GenBank/DDBJ whole genome shotgun (WGS) entry which is preliminary data.</text>
</comment>
<dbReference type="Proteomes" id="UP000036403">
    <property type="component" value="Unassembled WGS sequence"/>
</dbReference>
<dbReference type="PANTHER" id="PTHR45677">
    <property type="entry name" value="GLUTAMATE DECARBOXYLASE-RELATED"/>
    <property type="match status" value="1"/>
</dbReference>
<proteinExistence type="inferred from homology"/>
<dbReference type="SUPFAM" id="SSF53383">
    <property type="entry name" value="PLP-dependent transferases"/>
    <property type="match status" value="1"/>
</dbReference>
<keyword evidence="3" id="KW-0210">Decarboxylase</keyword>
<dbReference type="Gene3D" id="3.90.1150.170">
    <property type="match status" value="1"/>
</dbReference>
<dbReference type="STRING" id="67767.A0A0J7MZ18"/>
<protein>
    <submittedName>
        <fullName evidence="7">Cysteine sulfinic acid decarboxylase</fullName>
    </submittedName>
</protein>
<evidence type="ECO:0000313" key="8">
    <source>
        <dbReference type="Proteomes" id="UP000036403"/>
    </source>
</evidence>
<gene>
    <name evidence="7" type="ORF">RF55_15600</name>
</gene>
<organism evidence="7 8">
    <name type="scientific">Lasius niger</name>
    <name type="common">Black garden ant</name>
    <dbReference type="NCBI Taxonomy" id="67767"/>
    <lineage>
        <taxon>Eukaryota</taxon>
        <taxon>Metazoa</taxon>
        <taxon>Ecdysozoa</taxon>
        <taxon>Arthropoda</taxon>
        <taxon>Hexapoda</taxon>
        <taxon>Insecta</taxon>
        <taxon>Pterygota</taxon>
        <taxon>Neoptera</taxon>
        <taxon>Endopterygota</taxon>
        <taxon>Hymenoptera</taxon>
        <taxon>Apocrita</taxon>
        <taxon>Aculeata</taxon>
        <taxon>Formicoidea</taxon>
        <taxon>Formicidae</taxon>
        <taxon>Formicinae</taxon>
        <taxon>Lasius</taxon>
        <taxon>Lasius</taxon>
    </lineage>
</organism>
<dbReference type="InterPro" id="IPR015424">
    <property type="entry name" value="PyrdxlP-dep_Trfase"/>
</dbReference>
<dbReference type="OrthoDB" id="392571at2759"/>
<feature type="non-terminal residue" evidence="7">
    <location>
        <position position="141"/>
    </location>
</feature>
<evidence type="ECO:0000256" key="6">
    <source>
        <dbReference type="RuleBase" id="RU000382"/>
    </source>
</evidence>
<dbReference type="EMBL" id="LBMM01013347">
    <property type="protein sequence ID" value="KMQ85695.1"/>
    <property type="molecule type" value="Genomic_DNA"/>
</dbReference>
<keyword evidence="5 6" id="KW-0456">Lyase</keyword>
<dbReference type="InterPro" id="IPR002129">
    <property type="entry name" value="PyrdxlP-dep_de-COase"/>
</dbReference>
<evidence type="ECO:0000256" key="3">
    <source>
        <dbReference type="ARBA" id="ARBA00022793"/>
    </source>
</evidence>
<dbReference type="GO" id="GO:0016831">
    <property type="term" value="F:carboxy-lyase activity"/>
    <property type="evidence" value="ECO:0007669"/>
    <property type="project" value="UniProtKB-KW"/>
</dbReference>
<dbReference type="GO" id="GO:0030170">
    <property type="term" value="F:pyridoxal phosphate binding"/>
    <property type="evidence" value="ECO:0007669"/>
    <property type="project" value="InterPro"/>
</dbReference>
<dbReference type="PANTHER" id="PTHR45677:SF12">
    <property type="entry name" value="BLACK, ISOFORM A"/>
    <property type="match status" value="1"/>
</dbReference>
<evidence type="ECO:0000256" key="2">
    <source>
        <dbReference type="ARBA" id="ARBA00009533"/>
    </source>
</evidence>
<evidence type="ECO:0000313" key="7">
    <source>
        <dbReference type="EMBL" id="KMQ85695.1"/>
    </source>
</evidence>
<keyword evidence="4 6" id="KW-0663">Pyridoxal phosphate</keyword>
<dbReference type="Gene3D" id="3.40.640.10">
    <property type="entry name" value="Type I PLP-dependent aspartate aminotransferase-like (Major domain)"/>
    <property type="match status" value="1"/>
</dbReference>
<dbReference type="AlphaFoldDB" id="A0A0J7MZ18"/>
<dbReference type="PaxDb" id="67767-A0A0J7MZ18"/>
<sequence length="141" mass="15649">MLGISRSNHESTSGEDRVVEWVDPHNLRSVVDLSLPTEGVGHKELLTLTRDIIKYSVKTGHPHFVNQLFSGLDPYGLLGQWLTDALNPSVYTYEVSPVFSLMEEDVLREMRAIIGWQGGEGLFCPGGSMANGYAINLARHH</sequence>
<dbReference type="InterPro" id="IPR015421">
    <property type="entry name" value="PyrdxlP-dep_Trfase_major"/>
</dbReference>
<reference evidence="7 8" key="1">
    <citation type="submission" date="2015-04" db="EMBL/GenBank/DDBJ databases">
        <title>Lasius niger genome sequencing.</title>
        <authorList>
            <person name="Konorov E.A."/>
            <person name="Nikitin M.A."/>
            <person name="Kirill M.V."/>
            <person name="Chang P."/>
        </authorList>
    </citation>
    <scope>NUCLEOTIDE SEQUENCE [LARGE SCALE GENOMIC DNA]</scope>
    <source>
        <tissue evidence="7">Whole</tissue>
    </source>
</reference>
<comment type="cofactor">
    <cofactor evidence="1 6">
        <name>pyridoxal 5'-phosphate</name>
        <dbReference type="ChEBI" id="CHEBI:597326"/>
    </cofactor>
</comment>
<evidence type="ECO:0000256" key="1">
    <source>
        <dbReference type="ARBA" id="ARBA00001933"/>
    </source>
</evidence>
<dbReference type="GO" id="GO:0005737">
    <property type="term" value="C:cytoplasm"/>
    <property type="evidence" value="ECO:0007669"/>
    <property type="project" value="TreeGrafter"/>
</dbReference>
<dbReference type="Pfam" id="PF00282">
    <property type="entry name" value="Pyridoxal_deC"/>
    <property type="match status" value="1"/>
</dbReference>
<accession>A0A0J7MZ18</accession>
<dbReference type="GO" id="GO:0019752">
    <property type="term" value="P:carboxylic acid metabolic process"/>
    <property type="evidence" value="ECO:0007669"/>
    <property type="project" value="InterPro"/>
</dbReference>
<name>A0A0J7MZ18_LASNI</name>
<evidence type="ECO:0000256" key="4">
    <source>
        <dbReference type="ARBA" id="ARBA00022898"/>
    </source>
</evidence>